<dbReference type="RefSeq" id="WP_163843917.1">
    <property type="nucleotide sequence ID" value="NZ_AP026979.1"/>
</dbReference>
<dbReference type="CDD" id="cd00161">
    <property type="entry name" value="beta-trefoil_Ricin-like"/>
    <property type="match status" value="1"/>
</dbReference>
<accession>A0A6P1CK15</accession>
<name>A0A6P1CK15_9NOCA</name>
<dbReference type="Gene3D" id="2.80.10.50">
    <property type="match status" value="1"/>
</dbReference>
<dbReference type="PROSITE" id="PS50231">
    <property type="entry name" value="RICIN_B_LECTIN"/>
    <property type="match status" value="1"/>
</dbReference>
<dbReference type="Proteomes" id="UP000471166">
    <property type="component" value="Unassembled WGS sequence"/>
</dbReference>
<dbReference type="EMBL" id="JAAGVB010000012">
    <property type="protein sequence ID" value="NEW32931.1"/>
    <property type="molecule type" value="Genomic_DNA"/>
</dbReference>
<reference evidence="1 2" key="1">
    <citation type="submission" date="2020-01" db="EMBL/GenBank/DDBJ databases">
        <title>Genetics and antimicrobial susceptibilities of Nocardia species isolated from the soil; a comparison with species isolated from humans.</title>
        <authorList>
            <person name="Carrasco G."/>
            <person name="Monzon S."/>
            <person name="Sansegundo M."/>
            <person name="Garcia E."/>
            <person name="Garrido N."/>
            <person name="Medina M.J."/>
            <person name="Villalon P."/>
            <person name="Ramirez-Arocha A.C."/>
            <person name="Jimenez P."/>
            <person name="Cuesta I."/>
            <person name="Valdezate S."/>
        </authorList>
    </citation>
    <scope>NUCLEOTIDE SEQUENCE [LARGE SCALE GENOMIC DNA]</scope>
    <source>
        <strain evidence="1 2">CNM20110626</strain>
    </source>
</reference>
<evidence type="ECO:0000313" key="1">
    <source>
        <dbReference type="EMBL" id="NEW32931.1"/>
    </source>
</evidence>
<sequence>MRLFPLKDVGNGSCTSLLRWTLRRQSTGGTYYYIIPDSFQGHYLTADPDAPAAVTARSQQWKALPQPNGTWVIQAADKSGGPRCLAAPPDGADAYDSLSLQPCNRTSASQDWTITAVKWKTDK</sequence>
<dbReference type="InterPro" id="IPR035992">
    <property type="entry name" value="Ricin_B-like_lectins"/>
</dbReference>
<evidence type="ECO:0000313" key="2">
    <source>
        <dbReference type="Proteomes" id="UP000471166"/>
    </source>
</evidence>
<proteinExistence type="predicted"/>
<dbReference type="AlphaFoldDB" id="A0A6P1CK15"/>
<gene>
    <name evidence="1" type="ORF">GV791_10220</name>
</gene>
<organism evidence="1 2">
    <name type="scientific">Nocardia cyriacigeorgica</name>
    <dbReference type="NCBI Taxonomy" id="135487"/>
    <lineage>
        <taxon>Bacteria</taxon>
        <taxon>Bacillati</taxon>
        <taxon>Actinomycetota</taxon>
        <taxon>Actinomycetes</taxon>
        <taxon>Mycobacteriales</taxon>
        <taxon>Nocardiaceae</taxon>
        <taxon>Nocardia</taxon>
    </lineage>
</organism>
<protein>
    <submittedName>
        <fullName evidence="1">RICIN domain-containing protein</fullName>
    </submittedName>
</protein>
<comment type="caution">
    <text evidence="1">The sequence shown here is derived from an EMBL/GenBank/DDBJ whole genome shotgun (WGS) entry which is preliminary data.</text>
</comment>
<dbReference type="SUPFAM" id="SSF50370">
    <property type="entry name" value="Ricin B-like lectins"/>
    <property type="match status" value="1"/>
</dbReference>